<gene>
    <name evidence="1" type="ORF">DPMN_150117</name>
</gene>
<reference evidence="1" key="2">
    <citation type="submission" date="2020-11" db="EMBL/GenBank/DDBJ databases">
        <authorList>
            <person name="McCartney M.A."/>
            <person name="Auch B."/>
            <person name="Kono T."/>
            <person name="Mallez S."/>
            <person name="Becker A."/>
            <person name="Gohl D.M."/>
            <person name="Silverstein K.A.T."/>
            <person name="Koren S."/>
            <person name="Bechman K.B."/>
            <person name="Herman A."/>
            <person name="Abrahante J.E."/>
            <person name="Garbe J."/>
        </authorList>
    </citation>
    <scope>NUCLEOTIDE SEQUENCE</scope>
    <source>
        <strain evidence="1">Duluth1</strain>
        <tissue evidence="1">Whole animal</tissue>
    </source>
</reference>
<reference evidence="1" key="1">
    <citation type="journal article" date="2019" name="bioRxiv">
        <title>The Genome of the Zebra Mussel, Dreissena polymorpha: A Resource for Invasive Species Research.</title>
        <authorList>
            <person name="McCartney M.A."/>
            <person name="Auch B."/>
            <person name="Kono T."/>
            <person name="Mallez S."/>
            <person name="Zhang Y."/>
            <person name="Obille A."/>
            <person name="Becker A."/>
            <person name="Abrahante J.E."/>
            <person name="Garbe J."/>
            <person name="Badalamenti J.P."/>
            <person name="Herman A."/>
            <person name="Mangelson H."/>
            <person name="Liachko I."/>
            <person name="Sullivan S."/>
            <person name="Sone E.D."/>
            <person name="Koren S."/>
            <person name="Silverstein K.A.T."/>
            <person name="Beckman K.B."/>
            <person name="Gohl D.M."/>
        </authorList>
    </citation>
    <scope>NUCLEOTIDE SEQUENCE</scope>
    <source>
        <strain evidence="1">Duluth1</strain>
        <tissue evidence="1">Whole animal</tissue>
    </source>
</reference>
<evidence type="ECO:0000313" key="2">
    <source>
        <dbReference type="Proteomes" id="UP000828390"/>
    </source>
</evidence>
<dbReference type="EMBL" id="JAIWYP010000007">
    <property type="protein sequence ID" value="KAH3796548.1"/>
    <property type="molecule type" value="Genomic_DNA"/>
</dbReference>
<name>A0A9D4J5N1_DREPO</name>
<proteinExistence type="predicted"/>
<dbReference type="Proteomes" id="UP000828390">
    <property type="component" value="Unassembled WGS sequence"/>
</dbReference>
<sequence>MPVNRYPKRCNNMLRQLDEAGRTTWVTQVKRLLFQYGFGYAWIHGDVGNTVAFLKLFQDRLKDCAKQKILASINSSPKAISYKLYKSNLHPERNLFIPLTYILKKTLSNFRCSSHNLMIEKSVT</sequence>
<keyword evidence="2" id="KW-1185">Reference proteome</keyword>
<organism evidence="1 2">
    <name type="scientific">Dreissena polymorpha</name>
    <name type="common">Zebra mussel</name>
    <name type="synonym">Mytilus polymorpha</name>
    <dbReference type="NCBI Taxonomy" id="45954"/>
    <lineage>
        <taxon>Eukaryota</taxon>
        <taxon>Metazoa</taxon>
        <taxon>Spiralia</taxon>
        <taxon>Lophotrochozoa</taxon>
        <taxon>Mollusca</taxon>
        <taxon>Bivalvia</taxon>
        <taxon>Autobranchia</taxon>
        <taxon>Heteroconchia</taxon>
        <taxon>Euheterodonta</taxon>
        <taxon>Imparidentia</taxon>
        <taxon>Neoheterodontei</taxon>
        <taxon>Myida</taxon>
        <taxon>Dreissenoidea</taxon>
        <taxon>Dreissenidae</taxon>
        <taxon>Dreissena</taxon>
    </lineage>
</organism>
<protein>
    <submittedName>
        <fullName evidence="1">Uncharacterized protein</fullName>
    </submittedName>
</protein>
<comment type="caution">
    <text evidence="1">The sequence shown here is derived from an EMBL/GenBank/DDBJ whole genome shotgun (WGS) entry which is preliminary data.</text>
</comment>
<evidence type="ECO:0000313" key="1">
    <source>
        <dbReference type="EMBL" id="KAH3796548.1"/>
    </source>
</evidence>
<accession>A0A9D4J5N1</accession>
<dbReference type="AlphaFoldDB" id="A0A9D4J5N1"/>